<dbReference type="PANTHER" id="PTHR46874:SF1">
    <property type="entry name" value="TUMOR NECROSIS FACTOR RECEPTOR SUPERFAMILY MEMBER 6"/>
    <property type="match status" value="1"/>
</dbReference>
<evidence type="ECO:0000256" key="8">
    <source>
        <dbReference type="ARBA" id="ARBA00022860"/>
    </source>
</evidence>
<protein>
    <recommendedName>
        <fullName evidence="3">Tumor necrosis factor receptor superfamily member 6</fullName>
    </recommendedName>
    <alternativeName>
        <fullName evidence="16">Apo-1 antigen</fullName>
    </alternativeName>
    <alternativeName>
        <fullName evidence="17">Apoptosis-mediating surface antigen FAS</fullName>
    </alternativeName>
    <alternativeName>
        <fullName evidence="15">FASLG receptor</fullName>
    </alternativeName>
</protein>
<evidence type="ECO:0000256" key="7">
    <source>
        <dbReference type="ARBA" id="ARBA00022737"/>
    </source>
</evidence>
<dbReference type="GO" id="GO:0006955">
    <property type="term" value="P:immune response"/>
    <property type="evidence" value="ECO:0007669"/>
    <property type="project" value="InterPro"/>
</dbReference>
<evidence type="ECO:0000259" key="20">
    <source>
        <dbReference type="PROSITE" id="PS50017"/>
    </source>
</evidence>
<keyword evidence="8" id="KW-0112">Calmodulin-binding</keyword>
<keyword evidence="9 19" id="KW-0472">Membrane</keyword>
<dbReference type="AlphaFoldDB" id="A0A7K5FED9"/>
<dbReference type="GO" id="GO:0005031">
    <property type="term" value="F:tumor necrosis factor receptor activity"/>
    <property type="evidence" value="ECO:0007669"/>
    <property type="project" value="TreeGrafter"/>
</dbReference>
<feature type="repeat" description="TNFR-Cys" evidence="18">
    <location>
        <begin position="70"/>
        <end position="109"/>
    </location>
</feature>
<dbReference type="OrthoDB" id="10031141at2759"/>
<dbReference type="InterPro" id="IPR000488">
    <property type="entry name" value="Death_dom"/>
</dbReference>
<keyword evidence="14" id="KW-0449">Lipoprotein</keyword>
<dbReference type="GO" id="GO:0009897">
    <property type="term" value="C:external side of plasma membrane"/>
    <property type="evidence" value="ECO:0007669"/>
    <property type="project" value="TreeGrafter"/>
</dbReference>
<dbReference type="GO" id="GO:0097527">
    <property type="term" value="P:necroptotic signaling pathway"/>
    <property type="evidence" value="ECO:0007669"/>
    <property type="project" value="TreeGrafter"/>
</dbReference>
<keyword evidence="23" id="KW-1185">Reference proteome</keyword>
<dbReference type="GO" id="GO:0043066">
    <property type="term" value="P:negative regulation of apoptotic process"/>
    <property type="evidence" value="ECO:0007669"/>
    <property type="project" value="TreeGrafter"/>
</dbReference>
<reference evidence="22 23" key="1">
    <citation type="submission" date="2019-09" db="EMBL/GenBank/DDBJ databases">
        <title>Bird 10,000 Genomes (B10K) Project - Family phase.</title>
        <authorList>
            <person name="Zhang G."/>
        </authorList>
    </citation>
    <scope>NUCLEOTIDE SEQUENCE [LARGE SCALE GENOMIC DNA]</scope>
    <source>
        <strain evidence="22">B10K-DU-017-47</strain>
    </source>
</reference>
<dbReference type="PROSITE" id="PS50017">
    <property type="entry name" value="DEATH_DOMAIN"/>
    <property type="match status" value="1"/>
</dbReference>
<dbReference type="GO" id="GO:0005516">
    <property type="term" value="F:calmodulin binding"/>
    <property type="evidence" value="ECO:0007669"/>
    <property type="project" value="UniProtKB-KW"/>
</dbReference>
<dbReference type="GO" id="GO:0031265">
    <property type="term" value="C:CD95 death-inducing signaling complex"/>
    <property type="evidence" value="ECO:0007669"/>
    <property type="project" value="TreeGrafter"/>
</dbReference>
<evidence type="ECO:0000256" key="18">
    <source>
        <dbReference type="PROSITE-ProRule" id="PRU00206"/>
    </source>
</evidence>
<dbReference type="SMART" id="SM00005">
    <property type="entry name" value="DEATH"/>
    <property type="match status" value="1"/>
</dbReference>
<feature type="non-terminal residue" evidence="22">
    <location>
        <position position="1"/>
    </location>
</feature>
<evidence type="ECO:0000256" key="15">
    <source>
        <dbReference type="ARBA" id="ARBA00030181"/>
    </source>
</evidence>
<evidence type="ECO:0000256" key="17">
    <source>
        <dbReference type="ARBA" id="ARBA00032502"/>
    </source>
</evidence>
<gene>
    <name evidence="22" type="primary">Fas</name>
    <name evidence="22" type="ORF">PROATE_R12070</name>
</gene>
<dbReference type="SUPFAM" id="SSF57586">
    <property type="entry name" value="TNF receptor-like"/>
    <property type="match status" value="2"/>
</dbReference>
<evidence type="ECO:0000256" key="19">
    <source>
        <dbReference type="SAM" id="Phobius"/>
    </source>
</evidence>
<sequence>QCCKKCERGFVKDINCPTDTTKHCVPCENGKEYVDHVNDLAKCLRCSSCDSVFGLEVAKNCTQAQNTKCTCAKNHFCNSSVPCRHCDPCTICESGVIEKQCTSTSDTVCGIKGNVSNVPTETGMPWWTIVLVILSLLLTAGGIYFVSQVIKISEIQVTRALISFMLLGVDLSNYVVEIAEEMTFDEALKFVRYHKVSRTKIDEIVHDNNDTSERKIQFFRAWLQKHGMNGAYETLIRSLRKLEMRAVADKIEKKLQAAVSNSQ</sequence>
<organism evidence="22 23">
    <name type="scientific">Probosciger aterrimus</name>
    <name type="common">Palm cockatoo</name>
    <dbReference type="NCBI Taxonomy" id="141839"/>
    <lineage>
        <taxon>Eukaryota</taxon>
        <taxon>Metazoa</taxon>
        <taxon>Chordata</taxon>
        <taxon>Craniata</taxon>
        <taxon>Vertebrata</taxon>
        <taxon>Euteleostomi</taxon>
        <taxon>Archelosauria</taxon>
        <taxon>Archosauria</taxon>
        <taxon>Dinosauria</taxon>
        <taxon>Saurischia</taxon>
        <taxon>Theropoda</taxon>
        <taxon>Coelurosauria</taxon>
        <taxon>Aves</taxon>
        <taxon>Neognathae</taxon>
        <taxon>Neoaves</taxon>
        <taxon>Telluraves</taxon>
        <taxon>Australaves</taxon>
        <taxon>Psittaciformes</taxon>
        <taxon>Cacatuidae</taxon>
        <taxon>Probosciger</taxon>
    </lineage>
</organism>
<dbReference type="FunFam" id="2.10.50.10:FF:000004">
    <property type="entry name" value="Tumor necrosis factor receptor superfamily member 6"/>
    <property type="match status" value="1"/>
</dbReference>
<evidence type="ECO:0000259" key="21">
    <source>
        <dbReference type="PROSITE" id="PS50050"/>
    </source>
</evidence>
<evidence type="ECO:0000256" key="16">
    <source>
        <dbReference type="ARBA" id="ARBA00032338"/>
    </source>
</evidence>
<keyword evidence="10" id="KW-0564">Palmitate</keyword>
<keyword evidence="13" id="KW-0325">Glycoprotein</keyword>
<keyword evidence="5" id="KW-0053">Apoptosis</keyword>
<dbReference type="Pfam" id="PF00020">
    <property type="entry name" value="TNFR_c6"/>
    <property type="match status" value="2"/>
</dbReference>
<dbReference type="PANTHER" id="PTHR46874">
    <property type="entry name" value="TUMOR NECROSIS FACTOR RECEPTOR SUPERFAMILY MEMBER 6"/>
    <property type="match status" value="1"/>
</dbReference>
<keyword evidence="6" id="KW-0732">Signal</keyword>
<dbReference type="GO" id="GO:0045121">
    <property type="term" value="C:membrane raft"/>
    <property type="evidence" value="ECO:0007669"/>
    <property type="project" value="UniProtKB-SubCell"/>
</dbReference>
<dbReference type="PROSITE" id="PS50050">
    <property type="entry name" value="TNFR_NGFR_2"/>
    <property type="match status" value="2"/>
</dbReference>
<keyword evidence="12" id="KW-0675">Receptor</keyword>
<evidence type="ECO:0000256" key="14">
    <source>
        <dbReference type="ARBA" id="ARBA00023288"/>
    </source>
</evidence>
<evidence type="ECO:0000256" key="10">
    <source>
        <dbReference type="ARBA" id="ARBA00023139"/>
    </source>
</evidence>
<dbReference type="GO" id="GO:0097192">
    <property type="term" value="P:extrinsic apoptotic signaling pathway in absence of ligand"/>
    <property type="evidence" value="ECO:0007669"/>
    <property type="project" value="TreeGrafter"/>
</dbReference>
<dbReference type="InterPro" id="IPR008063">
    <property type="entry name" value="Fas_rcpt"/>
</dbReference>
<evidence type="ECO:0000256" key="6">
    <source>
        <dbReference type="ARBA" id="ARBA00022729"/>
    </source>
</evidence>
<comment type="caution">
    <text evidence="22">The sequence shown here is derived from an EMBL/GenBank/DDBJ whole genome shotgun (WGS) entry which is preliminary data.</text>
</comment>
<evidence type="ECO:0000256" key="5">
    <source>
        <dbReference type="ARBA" id="ARBA00022703"/>
    </source>
</evidence>
<feature type="domain" description="Death" evidence="20">
    <location>
        <begin position="172"/>
        <end position="255"/>
    </location>
</feature>
<evidence type="ECO:0000256" key="13">
    <source>
        <dbReference type="ARBA" id="ARBA00023180"/>
    </source>
</evidence>
<feature type="repeat" description="TNFR-Cys" evidence="18">
    <location>
        <begin position="26"/>
        <end position="69"/>
    </location>
</feature>
<comment type="caution">
    <text evidence="18">Lacks conserved residue(s) required for the propagation of feature annotation.</text>
</comment>
<evidence type="ECO:0000256" key="1">
    <source>
        <dbReference type="ARBA" id="ARBA00004251"/>
    </source>
</evidence>
<proteinExistence type="predicted"/>
<name>A0A7K5FED9_PROAR</name>
<evidence type="ECO:0000256" key="12">
    <source>
        <dbReference type="ARBA" id="ARBA00023170"/>
    </source>
</evidence>
<keyword evidence="7" id="KW-0677">Repeat</keyword>
<dbReference type="InterPro" id="IPR001368">
    <property type="entry name" value="TNFR/NGFR_Cys_rich_reg"/>
</dbReference>
<evidence type="ECO:0000256" key="4">
    <source>
        <dbReference type="ARBA" id="ARBA00022475"/>
    </source>
</evidence>
<keyword evidence="4" id="KW-1003">Cell membrane</keyword>
<dbReference type="Gene3D" id="1.10.533.10">
    <property type="entry name" value="Death Domain, Fas"/>
    <property type="match status" value="1"/>
</dbReference>
<feature type="domain" description="TNFR-Cys" evidence="21">
    <location>
        <begin position="70"/>
        <end position="109"/>
    </location>
</feature>
<dbReference type="SMART" id="SM00208">
    <property type="entry name" value="TNFR"/>
    <property type="match status" value="2"/>
</dbReference>
<comment type="subcellular location">
    <subcellularLocation>
        <location evidence="1">Cell membrane</location>
        <topology evidence="1">Single-pass type I membrane protein</topology>
    </subcellularLocation>
    <subcellularLocation>
        <location evidence="2">Membrane raft</location>
    </subcellularLocation>
</comment>
<evidence type="ECO:0000313" key="22">
    <source>
        <dbReference type="EMBL" id="NWS42963.1"/>
    </source>
</evidence>
<dbReference type="SUPFAM" id="SSF47986">
    <property type="entry name" value="DEATH domain"/>
    <property type="match status" value="1"/>
</dbReference>
<keyword evidence="19" id="KW-1133">Transmembrane helix</keyword>
<dbReference type="GO" id="GO:0097049">
    <property type="term" value="P:motor neuron apoptotic process"/>
    <property type="evidence" value="ECO:0007669"/>
    <property type="project" value="TreeGrafter"/>
</dbReference>
<dbReference type="Gene3D" id="2.10.50.10">
    <property type="entry name" value="Tumor Necrosis Factor Receptor, subunit A, domain 2"/>
    <property type="match status" value="2"/>
</dbReference>
<keyword evidence="19" id="KW-0812">Transmembrane</keyword>
<dbReference type="GO" id="GO:0006924">
    <property type="term" value="P:activation-induced cell death of T cells"/>
    <property type="evidence" value="ECO:0007669"/>
    <property type="project" value="TreeGrafter"/>
</dbReference>
<dbReference type="InterPro" id="IPR011029">
    <property type="entry name" value="DEATH-like_dom_sf"/>
</dbReference>
<dbReference type="GO" id="GO:0032872">
    <property type="term" value="P:regulation of stress-activated MAPK cascade"/>
    <property type="evidence" value="ECO:0007669"/>
    <property type="project" value="TreeGrafter"/>
</dbReference>
<feature type="transmembrane region" description="Helical" evidence="19">
    <location>
        <begin position="124"/>
        <end position="146"/>
    </location>
</feature>
<evidence type="ECO:0000256" key="9">
    <source>
        <dbReference type="ARBA" id="ARBA00023136"/>
    </source>
</evidence>
<evidence type="ECO:0000313" key="23">
    <source>
        <dbReference type="Proteomes" id="UP000562415"/>
    </source>
</evidence>
<feature type="domain" description="TNFR-Cys" evidence="21">
    <location>
        <begin position="26"/>
        <end position="69"/>
    </location>
</feature>
<dbReference type="Proteomes" id="UP000562415">
    <property type="component" value="Unassembled WGS sequence"/>
</dbReference>
<dbReference type="PRINTS" id="PR01680">
    <property type="entry name" value="TNFACTORR6"/>
</dbReference>
<dbReference type="Pfam" id="PF00531">
    <property type="entry name" value="Death"/>
    <property type="match status" value="1"/>
</dbReference>
<evidence type="ECO:0000256" key="3">
    <source>
        <dbReference type="ARBA" id="ARBA00015761"/>
    </source>
</evidence>
<feature type="non-terminal residue" evidence="22">
    <location>
        <position position="263"/>
    </location>
</feature>
<dbReference type="EMBL" id="VYZH01001391">
    <property type="protein sequence ID" value="NWS42963.1"/>
    <property type="molecule type" value="Genomic_DNA"/>
</dbReference>
<accession>A0A7K5FED9</accession>
<evidence type="ECO:0000256" key="11">
    <source>
        <dbReference type="ARBA" id="ARBA00023157"/>
    </source>
</evidence>
<keyword evidence="11 18" id="KW-1015">Disulfide bond</keyword>
<feature type="disulfide bond" evidence="18">
    <location>
        <begin position="71"/>
        <end position="86"/>
    </location>
</feature>
<evidence type="ECO:0000256" key="2">
    <source>
        <dbReference type="ARBA" id="ARBA00004285"/>
    </source>
</evidence>